<sequence length="238" mass="25015">MHDIDRALFEGQDEGTWGEVKDEGPGYSYEDEQSPFQGEDASEAGGLWGEADSQETDELALAAELLEVTDEDELDQFLGDLARKAVSAAKDFAGSAAGQAVGKVLKSAARKALPQLGQAVGNYFVPGAGGQAGRQVGKWLGSKFESGLQLEGLSPEDRDLETARAFVRFATSTAQRAAATPRSVPAAQAAQQAATAAARQHLPGLLGRPGQNGPGQSGRPASGRWIRRGRNIVILNAR</sequence>
<keyword evidence="3" id="KW-1185">Reference proteome</keyword>
<evidence type="ECO:0000313" key="3">
    <source>
        <dbReference type="Proteomes" id="UP001226389"/>
    </source>
</evidence>
<dbReference type="EMBL" id="JAUSSY010000004">
    <property type="protein sequence ID" value="MDQ0118105.1"/>
    <property type="molecule type" value="Genomic_DNA"/>
</dbReference>
<evidence type="ECO:0000313" key="2">
    <source>
        <dbReference type="EMBL" id="MDQ0118105.1"/>
    </source>
</evidence>
<feature type="region of interest" description="Disordered" evidence="1">
    <location>
        <begin position="190"/>
        <end position="224"/>
    </location>
</feature>
<gene>
    <name evidence="2" type="ORF">J2T22_001282</name>
</gene>
<name>A0ABT9UHH7_9MICC</name>
<accession>A0ABT9UHH7</accession>
<protein>
    <submittedName>
        <fullName evidence="2">Uncharacterized protein</fullName>
    </submittedName>
</protein>
<comment type="caution">
    <text evidence="2">The sequence shown here is derived from an EMBL/GenBank/DDBJ whole genome shotgun (WGS) entry which is preliminary data.</text>
</comment>
<feature type="region of interest" description="Disordered" evidence="1">
    <location>
        <begin position="1"/>
        <end position="53"/>
    </location>
</feature>
<organism evidence="2 3">
    <name type="scientific">Pseudarthrobacter defluvii</name>
    <dbReference type="NCBI Taxonomy" id="410837"/>
    <lineage>
        <taxon>Bacteria</taxon>
        <taxon>Bacillati</taxon>
        <taxon>Actinomycetota</taxon>
        <taxon>Actinomycetes</taxon>
        <taxon>Micrococcales</taxon>
        <taxon>Micrococcaceae</taxon>
        <taxon>Pseudarthrobacter</taxon>
    </lineage>
</organism>
<dbReference type="Proteomes" id="UP001226389">
    <property type="component" value="Unassembled WGS sequence"/>
</dbReference>
<proteinExistence type="predicted"/>
<evidence type="ECO:0000256" key="1">
    <source>
        <dbReference type="SAM" id="MobiDB-lite"/>
    </source>
</evidence>
<dbReference type="RefSeq" id="WP_307488970.1">
    <property type="nucleotide sequence ID" value="NZ_JAUSSY010000004.1"/>
</dbReference>
<reference evidence="2 3" key="1">
    <citation type="submission" date="2023-07" db="EMBL/GenBank/DDBJ databases">
        <title>Sorghum-associated microbial communities from plants grown in Nebraska, USA.</title>
        <authorList>
            <person name="Schachtman D."/>
        </authorList>
    </citation>
    <scope>NUCLEOTIDE SEQUENCE [LARGE SCALE GENOMIC DNA]</scope>
    <source>
        <strain evidence="2 3">DS994</strain>
    </source>
</reference>